<dbReference type="GO" id="GO:0043139">
    <property type="term" value="F:5'-3' DNA helicase activity"/>
    <property type="evidence" value="ECO:0007669"/>
    <property type="project" value="UniProtKB-EC"/>
</dbReference>
<comment type="cofactor">
    <cofactor evidence="1">
        <name>Mg(2+)</name>
        <dbReference type="ChEBI" id="CHEBI:18420"/>
    </cofactor>
</comment>
<dbReference type="OrthoDB" id="6429883at2759"/>
<keyword evidence="1" id="KW-0067">ATP-binding</keyword>
<dbReference type="Pfam" id="PF05970">
    <property type="entry name" value="PIF1"/>
    <property type="match status" value="1"/>
</dbReference>
<reference evidence="3 4" key="1">
    <citation type="journal article" date="2019" name="Sci. Rep.">
        <title>Orb-weaving spider Araneus ventricosus genome elucidates the spidroin gene catalogue.</title>
        <authorList>
            <person name="Kono N."/>
            <person name="Nakamura H."/>
            <person name="Ohtoshi R."/>
            <person name="Moran D.A.P."/>
            <person name="Shinohara A."/>
            <person name="Yoshida Y."/>
            <person name="Fujiwara M."/>
            <person name="Mori M."/>
            <person name="Tomita M."/>
            <person name="Arakawa K."/>
        </authorList>
    </citation>
    <scope>NUCLEOTIDE SEQUENCE [LARGE SCALE GENOMIC DNA]</scope>
</reference>
<dbReference type="GO" id="GO:0006310">
    <property type="term" value="P:DNA recombination"/>
    <property type="evidence" value="ECO:0007669"/>
    <property type="project" value="UniProtKB-KW"/>
</dbReference>
<comment type="similarity">
    <text evidence="1">Belongs to the helicase family.</text>
</comment>
<dbReference type="GO" id="GO:0005524">
    <property type="term" value="F:ATP binding"/>
    <property type="evidence" value="ECO:0007669"/>
    <property type="project" value="UniProtKB-KW"/>
</dbReference>
<sequence length="155" mass="17225">MTPCRSNNSTSPLPSPLHSCLAEAPMQLTIWAGEAGQEQEQEEKLKLPVPSREHDALNRYFLHRTNYHVNALQNMVETNKPPLIEDQRTGYEVVMNLIAEKKSDFFFLEAPGGTEKSFLIHFIQAEILSKLNLALAVASSGIATTLNGCTAYSHL</sequence>
<keyword evidence="1" id="KW-0227">DNA damage</keyword>
<organism evidence="3 4">
    <name type="scientific">Araneus ventricosus</name>
    <name type="common">Orbweaver spider</name>
    <name type="synonym">Epeira ventricosa</name>
    <dbReference type="NCBI Taxonomy" id="182803"/>
    <lineage>
        <taxon>Eukaryota</taxon>
        <taxon>Metazoa</taxon>
        <taxon>Ecdysozoa</taxon>
        <taxon>Arthropoda</taxon>
        <taxon>Chelicerata</taxon>
        <taxon>Arachnida</taxon>
        <taxon>Araneae</taxon>
        <taxon>Araneomorphae</taxon>
        <taxon>Entelegynae</taxon>
        <taxon>Araneoidea</taxon>
        <taxon>Araneidae</taxon>
        <taxon>Araneus</taxon>
    </lineage>
</organism>
<dbReference type="Proteomes" id="UP000499080">
    <property type="component" value="Unassembled WGS sequence"/>
</dbReference>
<evidence type="ECO:0000313" key="3">
    <source>
        <dbReference type="EMBL" id="GBN31068.1"/>
    </source>
</evidence>
<name>A0A4Y2MV62_ARAVE</name>
<gene>
    <name evidence="3" type="ORF">AVEN_171064_1</name>
</gene>
<accession>A0A4Y2MV62</accession>
<evidence type="ECO:0000259" key="2">
    <source>
        <dbReference type="Pfam" id="PF05970"/>
    </source>
</evidence>
<comment type="catalytic activity">
    <reaction evidence="1">
        <text>ATP + H2O = ADP + phosphate + H(+)</text>
        <dbReference type="Rhea" id="RHEA:13065"/>
        <dbReference type="ChEBI" id="CHEBI:15377"/>
        <dbReference type="ChEBI" id="CHEBI:15378"/>
        <dbReference type="ChEBI" id="CHEBI:30616"/>
        <dbReference type="ChEBI" id="CHEBI:43474"/>
        <dbReference type="ChEBI" id="CHEBI:456216"/>
        <dbReference type="EC" id="5.6.2.3"/>
    </reaction>
</comment>
<evidence type="ECO:0000313" key="4">
    <source>
        <dbReference type="Proteomes" id="UP000499080"/>
    </source>
</evidence>
<comment type="caution">
    <text evidence="3">The sequence shown here is derived from an EMBL/GenBank/DDBJ whole genome shotgun (WGS) entry which is preliminary data.</text>
</comment>
<keyword evidence="1" id="KW-0378">Hydrolase</keyword>
<keyword evidence="1" id="KW-0233">DNA recombination</keyword>
<dbReference type="PANTHER" id="PTHR10492:SF95">
    <property type="entry name" value="HELITRON HELICASE-LIKE DOMAIN-CONTAINING PROTEIN"/>
    <property type="match status" value="1"/>
</dbReference>
<dbReference type="InterPro" id="IPR027417">
    <property type="entry name" value="P-loop_NTPase"/>
</dbReference>
<evidence type="ECO:0000256" key="1">
    <source>
        <dbReference type="RuleBase" id="RU363044"/>
    </source>
</evidence>
<keyword evidence="1" id="KW-0234">DNA repair</keyword>
<dbReference type="EC" id="5.6.2.3" evidence="1"/>
<dbReference type="AlphaFoldDB" id="A0A4Y2MV62"/>
<dbReference type="GO" id="GO:0016887">
    <property type="term" value="F:ATP hydrolysis activity"/>
    <property type="evidence" value="ECO:0007669"/>
    <property type="project" value="RHEA"/>
</dbReference>
<dbReference type="EMBL" id="BGPR01008029">
    <property type="protein sequence ID" value="GBN31068.1"/>
    <property type="molecule type" value="Genomic_DNA"/>
</dbReference>
<keyword evidence="4" id="KW-1185">Reference proteome</keyword>
<proteinExistence type="inferred from homology"/>
<dbReference type="PANTHER" id="PTHR10492">
    <property type="match status" value="1"/>
</dbReference>
<protein>
    <recommendedName>
        <fullName evidence="1">ATP-dependent DNA helicase</fullName>
        <ecNumber evidence="1">5.6.2.3</ecNumber>
    </recommendedName>
</protein>
<dbReference type="Gene3D" id="3.40.50.300">
    <property type="entry name" value="P-loop containing nucleotide triphosphate hydrolases"/>
    <property type="match status" value="1"/>
</dbReference>
<feature type="domain" description="DNA helicase Pif1-like DEAD-box helicase" evidence="2">
    <location>
        <begin position="83"/>
        <end position="153"/>
    </location>
</feature>
<keyword evidence="1" id="KW-0347">Helicase</keyword>
<keyword evidence="1" id="KW-0547">Nucleotide-binding</keyword>
<dbReference type="GO" id="GO:0006281">
    <property type="term" value="P:DNA repair"/>
    <property type="evidence" value="ECO:0007669"/>
    <property type="project" value="UniProtKB-KW"/>
</dbReference>
<dbReference type="GO" id="GO:0000723">
    <property type="term" value="P:telomere maintenance"/>
    <property type="evidence" value="ECO:0007669"/>
    <property type="project" value="InterPro"/>
</dbReference>
<dbReference type="InterPro" id="IPR010285">
    <property type="entry name" value="DNA_helicase_pif1-like_DEAD"/>
</dbReference>